<proteinExistence type="predicted"/>
<dbReference type="AlphaFoldDB" id="A0A7Y0AME1"/>
<protein>
    <submittedName>
        <fullName evidence="1">Helix-turn-helix domain-containing protein</fullName>
    </submittedName>
</protein>
<dbReference type="RefSeq" id="WP_169234577.1">
    <property type="nucleotide sequence ID" value="NZ_JABBGI010000010.1"/>
</dbReference>
<organism evidence="1 2">
    <name type="scientific">Chryseobacterium antibioticum</name>
    <dbReference type="NCBI Taxonomy" id="2728847"/>
    <lineage>
        <taxon>Bacteria</taxon>
        <taxon>Pseudomonadati</taxon>
        <taxon>Bacteroidota</taxon>
        <taxon>Flavobacteriia</taxon>
        <taxon>Flavobacteriales</taxon>
        <taxon>Weeksellaceae</taxon>
        <taxon>Chryseobacterium group</taxon>
        <taxon>Chryseobacterium</taxon>
    </lineage>
</organism>
<name>A0A7Y0AME1_9FLAO</name>
<gene>
    <name evidence="1" type="ORF">HHL23_09515</name>
</gene>
<evidence type="ECO:0000313" key="1">
    <source>
        <dbReference type="EMBL" id="NML70038.1"/>
    </source>
</evidence>
<reference evidence="1 2" key="1">
    <citation type="submission" date="2020-04" db="EMBL/GenBank/DDBJ databases">
        <title>Chryseobacterium sp. RP-3-3 sp. nov., isolated from Jeju soil.</title>
        <authorList>
            <person name="Dahal R.H."/>
        </authorList>
    </citation>
    <scope>NUCLEOTIDE SEQUENCE [LARGE SCALE GENOMIC DNA]</scope>
    <source>
        <strain evidence="1 2">RP-3-3</strain>
    </source>
</reference>
<dbReference type="EMBL" id="JABBGI010000010">
    <property type="protein sequence ID" value="NML70038.1"/>
    <property type="molecule type" value="Genomic_DNA"/>
</dbReference>
<accession>A0A7Y0AME1</accession>
<sequence>MNELLNKRMADMTLRDVMEASHLVELSKSISLTLDEFCKIIGKPRRRVYSLIDNKLLPEELLIGGFASRKQKTKLMFHTQKVLEWLKVQMKTENTAGEFYKNNF</sequence>
<dbReference type="Proteomes" id="UP000544054">
    <property type="component" value="Unassembled WGS sequence"/>
</dbReference>
<keyword evidence="2" id="KW-1185">Reference proteome</keyword>
<comment type="caution">
    <text evidence="1">The sequence shown here is derived from an EMBL/GenBank/DDBJ whole genome shotgun (WGS) entry which is preliminary data.</text>
</comment>
<evidence type="ECO:0000313" key="2">
    <source>
        <dbReference type="Proteomes" id="UP000544054"/>
    </source>
</evidence>